<organism evidence="6 7">
    <name type="scientific">Coilia grayii</name>
    <name type="common">Gray's grenadier anchovy</name>
    <dbReference type="NCBI Taxonomy" id="363190"/>
    <lineage>
        <taxon>Eukaryota</taxon>
        <taxon>Metazoa</taxon>
        <taxon>Chordata</taxon>
        <taxon>Craniata</taxon>
        <taxon>Vertebrata</taxon>
        <taxon>Euteleostomi</taxon>
        <taxon>Actinopterygii</taxon>
        <taxon>Neopterygii</taxon>
        <taxon>Teleostei</taxon>
        <taxon>Clupei</taxon>
        <taxon>Clupeiformes</taxon>
        <taxon>Clupeoidei</taxon>
        <taxon>Engraulidae</taxon>
        <taxon>Coilinae</taxon>
        <taxon>Coilia</taxon>
    </lineage>
</organism>
<feature type="region of interest" description="Disordered" evidence="3">
    <location>
        <begin position="550"/>
        <end position="580"/>
    </location>
</feature>
<sequence>MAHGLRRIDPLVFDENIADNWCRFEKEWTIYCNAGLSDKSEKVQAYTLLNLAGAEAAEKSESFRARCGNCNGQHSPDRSKCFFQNVMEQLFAGQPCEIVVDDILVWGRTLQEHDGRLTQVMNRIRAINLKLNPEKCKFRVNSVHYVGHLLTADGVKPDPEKVKAVCEMEKPQDKQALQQFLGMTNYLSKFIPQYSDTTGPLRQLIHHDVEWHWHDAHDAAFSKLKQALTNPPVLQFFDTSKPVVISADASQHGLGAVCLQQGRPVAFASRALTPTESRKPLHTASPRLQRYDLDVMYKRGKELFVADALSRAHLPESEPPLTDDLLEVMTVQVLPSRRTDELRDAVKSDVTCQQLSEVIVRGWPSTSRELPQQLRPFFSMKEELTLVDGLLLRGQRSAKHLLEKCHRDGMDIQAAILHTRNVPRDGLPSSAQRLMSRRTRTFLSSTTDMLRPTVQVNVAAAIIKHRTRGKAYHDRSAHRLPALKPGQMVRVQTERRFDQVARVEGPAQQPNSYVIASQGKSYIRNRRHLLKVNEDPPASDEEDVPLRSTLLAPDGENNQDANTLPTPPSPLPVTPVVNTARPSERQLVVTRVGRISQPSQRYQDYVRT</sequence>
<evidence type="ECO:0000313" key="7">
    <source>
        <dbReference type="Proteomes" id="UP001591681"/>
    </source>
</evidence>
<comment type="caution">
    <text evidence="6">The sequence shown here is derived from an EMBL/GenBank/DDBJ whole genome shotgun (WGS) entry which is preliminary data.</text>
</comment>
<evidence type="ECO:0000256" key="3">
    <source>
        <dbReference type="SAM" id="MobiDB-lite"/>
    </source>
</evidence>
<proteinExistence type="inferred from homology"/>
<dbReference type="GO" id="GO:0004523">
    <property type="term" value="F:RNA-DNA hybrid ribonuclease activity"/>
    <property type="evidence" value="ECO:0007669"/>
    <property type="project" value="UniProtKB-EC"/>
</dbReference>
<keyword evidence="7" id="KW-1185">Reference proteome</keyword>
<gene>
    <name evidence="6" type="ORF">ACEWY4_021041</name>
</gene>
<dbReference type="EC" id="3.1.26.4" evidence="2"/>
<dbReference type="PANTHER" id="PTHR37984:SF8">
    <property type="entry name" value="CCHC-TYPE DOMAIN-CONTAINING PROTEIN"/>
    <property type="match status" value="1"/>
</dbReference>
<accession>A0ABD1JB76</accession>
<dbReference type="PANTHER" id="PTHR37984">
    <property type="entry name" value="PROTEIN CBG26694"/>
    <property type="match status" value="1"/>
</dbReference>
<dbReference type="Proteomes" id="UP001591681">
    <property type="component" value="Unassembled WGS sequence"/>
</dbReference>
<dbReference type="FunFam" id="3.30.70.270:FF:000026">
    <property type="entry name" value="Transposon Ty3-G Gag-Pol polyprotein"/>
    <property type="match status" value="1"/>
</dbReference>
<dbReference type="EMBL" id="JBHFQA010000018">
    <property type="protein sequence ID" value="KAL2083268.1"/>
    <property type="molecule type" value="Genomic_DNA"/>
</dbReference>
<reference evidence="6 7" key="1">
    <citation type="submission" date="2024-09" db="EMBL/GenBank/DDBJ databases">
        <title>A chromosome-level genome assembly of Gray's grenadier anchovy, Coilia grayii.</title>
        <authorList>
            <person name="Fu Z."/>
        </authorList>
    </citation>
    <scope>NUCLEOTIDE SEQUENCE [LARGE SCALE GENOMIC DNA]</scope>
    <source>
        <strain evidence="6">G4</strain>
        <tissue evidence="6">Muscle</tissue>
    </source>
</reference>
<dbReference type="InterPro" id="IPR050951">
    <property type="entry name" value="Retrovirus_Pol_polyprotein"/>
</dbReference>
<dbReference type="Gene3D" id="3.30.70.270">
    <property type="match status" value="2"/>
</dbReference>
<dbReference type="InterPro" id="IPR041577">
    <property type="entry name" value="RT_RNaseH_2"/>
</dbReference>
<feature type="domain" description="Reverse transcriptase" evidence="4">
    <location>
        <begin position="83"/>
        <end position="148"/>
    </location>
</feature>
<dbReference type="InterPro" id="IPR000477">
    <property type="entry name" value="RT_dom"/>
</dbReference>
<comment type="similarity">
    <text evidence="1">Belongs to the beta type-B retroviral polymerase family. HERV class-II K(HML-2) pol subfamily.</text>
</comment>
<dbReference type="InterPro" id="IPR043502">
    <property type="entry name" value="DNA/RNA_pol_sf"/>
</dbReference>
<evidence type="ECO:0000259" key="4">
    <source>
        <dbReference type="Pfam" id="PF00078"/>
    </source>
</evidence>
<evidence type="ECO:0000256" key="2">
    <source>
        <dbReference type="ARBA" id="ARBA00012180"/>
    </source>
</evidence>
<dbReference type="SUPFAM" id="SSF56672">
    <property type="entry name" value="DNA/RNA polymerases"/>
    <property type="match status" value="1"/>
</dbReference>
<evidence type="ECO:0000313" key="6">
    <source>
        <dbReference type="EMBL" id="KAL2083268.1"/>
    </source>
</evidence>
<dbReference type="InterPro" id="IPR043128">
    <property type="entry name" value="Rev_trsase/Diguanyl_cyclase"/>
</dbReference>
<dbReference type="Pfam" id="PF00078">
    <property type="entry name" value="RVT_1"/>
    <property type="match status" value="1"/>
</dbReference>
<dbReference type="Pfam" id="PF17919">
    <property type="entry name" value="RT_RNaseH_2"/>
    <property type="match status" value="1"/>
</dbReference>
<dbReference type="AlphaFoldDB" id="A0ABD1JB76"/>
<name>A0ABD1JB76_9TELE</name>
<protein>
    <recommendedName>
        <fullName evidence="2">ribonuclease H</fullName>
        <ecNumber evidence="2">3.1.26.4</ecNumber>
    </recommendedName>
</protein>
<evidence type="ECO:0000259" key="5">
    <source>
        <dbReference type="Pfam" id="PF17919"/>
    </source>
</evidence>
<feature type="domain" description="Reverse transcriptase/retrotransposon-derived protein RNase H-like" evidence="5">
    <location>
        <begin position="213"/>
        <end position="280"/>
    </location>
</feature>
<evidence type="ECO:0000256" key="1">
    <source>
        <dbReference type="ARBA" id="ARBA00010879"/>
    </source>
</evidence>